<dbReference type="InterPro" id="IPR011010">
    <property type="entry name" value="DNA_brk_join_enz"/>
</dbReference>
<comment type="similarity">
    <text evidence="1">Belongs to the 'phage' integrase family.</text>
</comment>
<evidence type="ECO:0000313" key="9">
    <source>
        <dbReference type="Proteomes" id="UP001355653"/>
    </source>
</evidence>
<dbReference type="Gene3D" id="1.10.150.130">
    <property type="match status" value="1"/>
</dbReference>
<dbReference type="PROSITE" id="PS51900">
    <property type="entry name" value="CB"/>
    <property type="match status" value="1"/>
</dbReference>
<keyword evidence="2" id="KW-0229">DNA integration</keyword>
<dbReference type="PANTHER" id="PTHR30349">
    <property type="entry name" value="PHAGE INTEGRASE-RELATED"/>
    <property type="match status" value="1"/>
</dbReference>
<gene>
    <name evidence="8" type="ORF">P5G65_23745</name>
</gene>
<evidence type="ECO:0000256" key="4">
    <source>
        <dbReference type="ARBA" id="ARBA00023172"/>
    </source>
</evidence>
<dbReference type="Proteomes" id="UP001355653">
    <property type="component" value="Unassembled WGS sequence"/>
</dbReference>
<name>A0ABU6DGQ4_9BACL</name>
<evidence type="ECO:0000256" key="3">
    <source>
        <dbReference type="ARBA" id="ARBA00023125"/>
    </source>
</evidence>
<organism evidence="8 9">
    <name type="scientific">Paenibacillus chondroitinus</name>
    <dbReference type="NCBI Taxonomy" id="59842"/>
    <lineage>
        <taxon>Bacteria</taxon>
        <taxon>Bacillati</taxon>
        <taxon>Bacillota</taxon>
        <taxon>Bacilli</taxon>
        <taxon>Bacillales</taxon>
        <taxon>Paenibacillaceae</taxon>
        <taxon>Paenibacillus</taxon>
    </lineage>
</organism>
<dbReference type="PROSITE" id="PS51898">
    <property type="entry name" value="TYR_RECOMBINASE"/>
    <property type="match status" value="1"/>
</dbReference>
<evidence type="ECO:0000256" key="5">
    <source>
        <dbReference type="PROSITE-ProRule" id="PRU01248"/>
    </source>
</evidence>
<dbReference type="InterPro" id="IPR004107">
    <property type="entry name" value="Integrase_SAM-like_N"/>
</dbReference>
<dbReference type="InterPro" id="IPR044068">
    <property type="entry name" value="CB"/>
</dbReference>
<dbReference type="SUPFAM" id="SSF56349">
    <property type="entry name" value="DNA breaking-rejoining enzymes"/>
    <property type="match status" value="1"/>
</dbReference>
<evidence type="ECO:0000256" key="1">
    <source>
        <dbReference type="ARBA" id="ARBA00008857"/>
    </source>
</evidence>
<dbReference type="Pfam" id="PF02899">
    <property type="entry name" value="Phage_int_SAM_1"/>
    <property type="match status" value="1"/>
</dbReference>
<evidence type="ECO:0000259" key="6">
    <source>
        <dbReference type="PROSITE" id="PS51898"/>
    </source>
</evidence>
<feature type="domain" description="Core-binding (CB)" evidence="7">
    <location>
        <begin position="1"/>
        <end position="79"/>
    </location>
</feature>
<dbReference type="RefSeq" id="WP_164819594.1">
    <property type="nucleotide sequence ID" value="NZ_JAROBY010000041.1"/>
</dbReference>
<dbReference type="InterPro" id="IPR050090">
    <property type="entry name" value="Tyrosine_recombinase_XerCD"/>
</dbReference>
<dbReference type="Pfam" id="PF00589">
    <property type="entry name" value="Phage_integrase"/>
    <property type="match status" value="1"/>
</dbReference>
<dbReference type="InterPro" id="IPR002104">
    <property type="entry name" value="Integrase_catalytic"/>
</dbReference>
<reference evidence="8 9" key="1">
    <citation type="submission" date="2023-03" db="EMBL/GenBank/DDBJ databases">
        <title>Bacillus Genome Sequencing.</title>
        <authorList>
            <person name="Dunlap C."/>
        </authorList>
    </citation>
    <scope>NUCLEOTIDE SEQUENCE [LARGE SCALE GENOMIC DNA]</scope>
    <source>
        <strain evidence="8 9">NRS-1351</strain>
    </source>
</reference>
<evidence type="ECO:0000256" key="2">
    <source>
        <dbReference type="ARBA" id="ARBA00022908"/>
    </source>
</evidence>
<dbReference type="InterPro" id="IPR013762">
    <property type="entry name" value="Integrase-like_cat_sf"/>
</dbReference>
<dbReference type="Gene3D" id="1.10.443.10">
    <property type="entry name" value="Intergrase catalytic core"/>
    <property type="match status" value="1"/>
</dbReference>
<proteinExistence type="inferred from homology"/>
<comment type="caution">
    <text evidence="8">The sequence shown here is derived from an EMBL/GenBank/DDBJ whole genome shotgun (WGS) entry which is preliminary data.</text>
</comment>
<protein>
    <submittedName>
        <fullName evidence="8">Tyrosine-type recombinase/integrase</fullName>
    </submittedName>
</protein>
<keyword evidence="9" id="KW-1185">Reference proteome</keyword>
<keyword evidence="4" id="KW-0233">DNA recombination</keyword>
<dbReference type="PANTHER" id="PTHR30349:SF41">
    <property type="entry name" value="INTEGRASE_RECOMBINASE PROTEIN MJ0367-RELATED"/>
    <property type="match status" value="1"/>
</dbReference>
<evidence type="ECO:0000259" key="7">
    <source>
        <dbReference type="PROSITE" id="PS51900"/>
    </source>
</evidence>
<keyword evidence="3 5" id="KW-0238">DNA-binding</keyword>
<accession>A0ABU6DGQ4</accession>
<evidence type="ECO:0000313" key="8">
    <source>
        <dbReference type="EMBL" id="MEB4796918.1"/>
    </source>
</evidence>
<dbReference type="EMBL" id="JAROBY010000041">
    <property type="protein sequence ID" value="MEB4796918.1"/>
    <property type="molecule type" value="Genomic_DNA"/>
</dbReference>
<dbReference type="InterPro" id="IPR010998">
    <property type="entry name" value="Integrase_recombinase_N"/>
</dbReference>
<sequence>MLDQFIEECSKKNSEATTRAYKYTLQQFENWLGLSGKNLENFESYDLQNYAFYLAGENKSENTLRKVQFVIQKYCKWANKTECINAINFKVYAKKDNRIELKIMNLHQVNYLLSSLNSSQDKRDAAIVKTLLFTGIRLMELVSLNKNDIEVTEERRLLRVKMSKGHTNIRVIPLNTEVFASLERYLEERNDNDPALFTSSRGERISARHIQHIVSKYGVSALQLRRTFINELVRSNSLNYLDVRGIVGNMTGHGIIDPTFNYIQPSSSENIVNKLDEFYKGI</sequence>
<feature type="domain" description="Tyr recombinase" evidence="6">
    <location>
        <begin position="99"/>
        <end position="276"/>
    </location>
</feature>